<name>A0A8K0G8W9_IGNLU</name>
<keyword evidence="4" id="KW-1185">Reference proteome</keyword>
<dbReference type="AlphaFoldDB" id="A0A8K0G8W9"/>
<dbReference type="SMART" id="SM00451">
    <property type="entry name" value="ZnF_U1"/>
    <property type="match status" value="2"/>
</dbReference>
<gene>
    <name evidence="3" type="ORF">ILUMI_16480</name>
</gene>
<comment type="caution">
    <text evidence="3">The sequence shown here is derived from an EMBL/GenBank/DDBJ whole genome shotgun (WGS) entry which is preliminary data.</text>
</comment>
<dbReference type="SMART" id="SM00355">
    <property type="entry name" value="ZnF_C2H2"/>
    <property type="match status" value="4"/>
</dbReference>
<accession>A0A8K0G8W9</accession>
<feature type="compositionally biased region" description="Basic and acidic residues" evidence="1">
    <location>
        <begin position="475"/>
        <end position="502"/>
    </location>
</feature>
<feature type="domain" description="C2H2-type" evidence="2">
    <location>
        <begin position="596"/>
        <end position="618"/>
    </location>
</feature>
<evidence type="ECO:0000313" key="3">
    <source>
        <dbReference type="EMBL" id="KAF2889693.1"/>
    </source>
</evidence>
<dbReference type="EMBL" id="VTPC01063689">
    <property type="protein sequence ID" value="KAF2889693.1"/>
    <property type="molecule type" value="Genomic_DNA"/>
</dbReference>
<dbReference type="InterPro" id="IPR003604">
    <property type="entry name" value="Matrin/U1-like-C_Znf_C2H2"/>
</dbReference>
<reference evidence="3" key="1">
    <citation type="submission" date="2019-08" db="EMBL/GenBank/DDBJ databases">
        <title>The genome of the North American firefly Photinus pyralis.</title>
        <authorList>
            <consortium name="Photinus pyralis genome working group"/>
            <person name="Fallon T.R."/>
            <person name="Sander Lower S.E."/>
            <person name="Weng J.-K."/>
        </authorList>
    </citation>
    <scope>NUCLEOTIDE SEQUENCE</scope>
    <source>
        <strain evidence="3">TRF0915ILg1</strain>
        <tissue evidence="3">Whole body</tissue>
    </source>
</reference>
<dbReference type="GO" id="GO:0003676">
    <property type="term" value="F:nucleic acid binding"/>
    <property type="evidence" value="ECO:0007669"/>
    <property type="project" value="InterPro"/>
</dbReference>
<feature type="compositionally biased region" description="Polar residues" evidence="1">
    <location>
        <begin position="464"/>
        <end position="473"/>
    </location>
</feature>
<organism evidence="3 4">
    <name type="scientific">Ignelater luminosus</name>
    <name type="common">Cucubano</name>
    <name type="synonym">Pyrophorus luminosus</name>
    <dbReference type="NCBI Taxonomy" id="2038154"/>
    <lineage>
        <taxon>Eukaryota</taxon>
        <taxon>Metazoa</taxon>
        <taxon>Ecdysozoa</taxon>
        <taxon>Arthropoda</taxon>
        <taxon>Hexapoda</taxon>
        <taxon>Insecta</taxon>
        <taxon>Pterygota</taxon>
        <taxon>Neoptera</taxon>
        <taxon>Endopterygota</taxon>
        <taxon>Coleoptera</taxon>
        <taxon>Polyphaga</taxon>
        <taxon>Elateriformia</taxon>
        <taxon>Elateroidea</taxon>
        <taxon>Elateridae</taxon>
        <taxon>Agrypninae</taxon>
        <taxon>Pyrophorini</taxon>
        <taxon>Ignelater</taxon>
    </lineage>
</organism>
<evidence type="ECO:0000256" key="1">
    <source>
        <dbReference type="SAM" id="MobiDB-lite"/>
    </source>
</evidence>
<sequence>MNFTSFRNNSNYCNKRLPTTFVNLCNSESSDITSSIVDSLEKGTFFESQETKLHQFFRVDIKRELDDILSWLNSDLMPHMKNEATKYDRKNLQECINKAQLIKQKFSEICKFFRYCRQKRHLENHNFTCVTCKKLITLPLHSNLIDSLLQHEHIEIRFAHAVEGCIFADNKSDTSLHSIMSQVDIIPCSSAQETTKEKRSPVDNTIQIKDVTINNVMERENQCCLLASYLANFKFNFEIKYDSKVEQQLYYPKHIEHDVKNIDGLGQPTFQFKTRNPQLFMCLICCCEIPTYASYRMLKEHVQGHRHTKKKETPKVLEAFFSYHDHWMKEEPKYQAHQVHFLPKNVFETVCVLCNRLTVPYDLLESHIKSNAHKERFFDVLKKNKLRLLNLQAEVYVEEGCSNNSFASSEETTNGETDSYLDEISDEDVLLNTSIVIENTEKGSNVEGLKMHKDENKAGVSNKHVISNSPSNSKVRKETSNLKRMESVEKNCMDNSKSHSESTEENSDLNKSKNKYKNHVIVKSVLNEKGTELEDLLENRLLPHLKVFNKLNDKQIECKSCNVKVQNNIVLVRDHICSKGHQAKSNILNLMYQFHCEICNIVLKDNHGWKEHMRMSRHVEKCDKLGACRKTRLTEYECKTCKLVIFGDELSLKRHIGAYGKSAWLRKNRGNYISNDI</sequence>
<evidence type="ECO:0000259" key="2">
    <source>
        <dbReference type="PROSITE" id="PS00028"/>
    </source>
</evidence>
<dbReference type="PROSITE" id="PS00028">
    <property type="entry name" value="ZINC_FINGER_C2H2_1"/>
    <property type="match status" value="1"/>
</dbReference>
<dbReference type="GO" id="GO:0008270">
    <property type="term" value="F:zinc ion binding"/>
    <property type="evidence" value="ECO:0007669"/>
    <property type="project" value="InterPro"/>
</dbReference>
<feature type="region of interest" description="Disordered" evidence="1">
    <location>
        <begin position="453"/>
        <end position="511"/>
    </location>
</feature>
<dbReference type="InterPro" id="IPR013087">
    <property type="entry name" value="Znf_C2H2_type"/>
</dbReference>
<protein>
    <recommendedName>
        <fullName evidence="2">C2H2-type domain-containing protein</fullName>
    </recommendedName>
</protein>
<proteinExistence type="predicted"/>
<dbReference type="Proteomes" id="UP000801492">
    <property type="component" value="Unassembled WGS sequence"/>
</dbReference>
<evidence type="ECO:0000313" key="4">
    <source>
        <dbReference type="Proteomes" id="UP000801492"/>
    </source>
</evidence>